<keyword evidence="5" id="KW-0378">Hydrolase</keyword>
<keyword evidence="3" id="KW-0540">Nuclease</keyword>
<dbReference type="CDD" id="cd00085">
    <property type="entry name" value="HNHc"/>
    <property type="match status" value="1"/>
</dbReference>
<dbReference type="Pfam" id="PF21431">
    <property type="entry name" value="Col-Pyo_DNase"/>
    <property type="match status" value="1"/>
</dbReference>
<keyword evidence="9" id="KW-1185">Reference proteome</keyword>
<gene>
    <name evidence="8" type="ORF">LFZ56_17680</name>
</gene>
<comment type="similarity">
    <text evidence="1">Belongs to the colicin/pyosin nuclease family.</text>
</comment>
<keyword evidence="7" id="KW-0078">Bacteriocin</keyword>
<dbReference type="InterPro" id="IPR003060">
    <property type="entry name" value="Pyocin_killer"/>
</dbReference>
<dbReference type="Proteomes" id="UP000197991">
    <property type="component" value="Chromosome"/>
</dbReference>
<keyword evidence="2" id="KW-0929">Antimicrobial</keyword>
<dbReference type="GO" id="GO:0042742">
    <property type="term" value="P:defense response to bacterium"/>
    <property type="evidence" value="ECO:0007669"/>
    <property type="project" value="UniProtKB-KW"/>
</dbReference>
<dbReference type="InterPro" id="IPR003615">
    <property type="entry name" value="HNH_nuc"/>
</dbReference>
<dbReference type="EMBL" id="CP022120">
    <property type="protein sequence ID" value="ASG56833.1"/>
    <property type="molecule type" value="Genomic_DNA"/>
</dbReference>
<evidence type="ECO:0000313" key="9">
    <source>
        <dbReference type="Proteomes" id="UP000197991"/>
    </source>
</evidence>
<organism evidence="8 9">
    <name type="scientific">Salmonella bongori serovar 66:z41:- str. SA19983605</name>
    <dbReference type="NCBI Taxonomy" id="1243617"/>
    <lineage>
        <taxon>Bacteria</taxon>
        <taxon>Pseudomonadati</taxon>
        <taxon>Pseudomonadota</taxon>
        <taxon>Gammaproteobacteria</taxon>
        <taxon>Enterobacterales</taxon>
        <taxon>Enterobacteriaceae</taxon>
        <taxon>Salmonella</taxon>
    </lineage>
</organism>
<dbReference type="GO" id="GO:0016787">
    <property type="term" value="F:hydrolase activity"/>
    <property type="evidence" value="ECO:0007669"/>
    <property type="project" value="UniProtKB-KW"/>
</dbReference>
<dbReference type="GO" id="GO:0019835">
    <property type="term" value="P:cytolysis"/>
    <property type="evidence" value="ECO:0007669"/>
    <property type="project" value="InterPro"/>
</dbReference>
<accession>A0A248KEY7</accession>
<keyword evidence="4 8" id="KW-0255">Endonuclease</keyword>
<evidence type="ECO:0000256" key="2">
    <source>
        <dbReference type="ARBA" id="ARBA00022529"/>
    </source>
</evidence>
<name>A0A248KEY7_SALBN</name>
<dbReference type="InterPro" id="IPR037146">
    <property type="entry name" value="Colicin/pyocin_DNase_dom_sf"/>
</dbReference>
<evidence type="ECO:0000256" key="6">
    <source>
        <dbReference type="ARBA" id="ARBA00023022"/>
    </source>
</evidence>
<keyword evidence="6" id="KW-0044">Antibiotic</keyword>
<sequence>MPAHIADKLCGREFKNFDNFREALWLEVSKDPVLMEQFSEFNQIRISHGFTPFVPDKGHYVGPKEIVKKFQIHHFISIEYGGGVYNIDNLRIVTPKLHDEIHYRR</sequence>
<dbReference type="AlphaFoldDB" id="A0A248KEY7"/>
<evidence type="ECO:0000256" key="5">
    <source>
        <dbReference type="ARBA" id="ARBA00022801"/>
    </source>
</evidence>
<evidence type="ECO:0000313" key="8">
    <source>
        <dbReference type="EMBL" id="ASG56833.1"/>
    </source>
</evidence>
<dbReference type="PRINTS" id="PR01300">
    <property type="entry name" value="PYOCINKILLER"/>
</dbReference>
<dbReference type="SUPFAM" id="SSF54060">
    <property type="entry name" value="His-Me finger endonucleases"/>
    <property type="match status" value="1"/>
</dbReference>
<evidence type="ECO:0000256" key="1">
    <source>
        <dbReference type="ARBA" id="ARBA00006811"/>
    </source>
</evidence>
<dbReference type="GO" id="GO:0004519">
    <property type="term" value="F:endonuclease activity"/>
    <property type="evidence" value="ECO:0007669"/>
    <property type="project" value="UniProtKB-KW"/>
</dbReference>
<protein>
    <submittedName>
        <fullName evidence="8">HNH endonuclease</fullName>
    </submittedName>
</protein>
<evidence type="ECO:0000256" key="7">
    <source>
        <dbReference type="ARBA" id="ARBA00023048"/>
    </source>
</evidence>
<evidence type="ECO:0000256" key="3">
    <source>
        <dbReference type="ARBA" id="ARBA00022722"/>
    </source>
</evidence>
<proteinExistence type="inferred from homology"/>
<dbReference type="GO" id="GO:0005102">
    <property type="term" value="F:signaling receptor binding"/>
    <property type="evidence" value="ECO:0007669"/>
    <property type="project" value="InterPro"/>
</dbReference>
<dbReference type="Gene3D" id="3.90.540.10">
    <property type="entry name" value="Colicin/pyocin, DNase domain"/>
    <property type="match status" value="1"/>
</dbReference>
<dbReference type="OrthoDB" id="6975388at2"/>
<dbReference type="GO" id="GO:0031640">
    <property type="term" value="P:killing of cells of another organism"/>
    <property type="evidence" value="ECO:0007669"/>
    <property type="project" value="UniProtKB-KW"/>
</dbReference>
<evidence type="ECO:0000256" key="4">
    <source>
        <dbReference type="ARBA" id="ARBA00022759"/>
    </source>
</evidence>
<dbReference type="InterPro" id="IPR044925">
    <property type="entry name" value="His-Me_finger_sf"/>
</dbReference>
<reference evidence="8 9" key="1">
    <citation type="submission" date="2017-06" db="EMBL/GenBank/DDBJ databases">
        <title>Salmonella reference genomes for public health.</title>
        <authorList>
            <person name="Robertson J."/>
            <person name="Yoshida C."/>
            <person name="Gurnik S."/>
            <person name="Nash J."/>
        </authorList>
    </citation>
    <scope>NUCLEOTIDE SEQUENCE [LARGE SCALE GENOMIC DNA]</scope>
    <source>
        <strain evidence="8 9">SA19983605</strain>
    </source>
</reference>